<dbReference type="PANTHER" id="PTHR46532">
    <property type="entry name" value="MALE FERTILITY FACTOR KL5"/>
    <property type="match status" value="1"/>
</dbReference>
<dbReference type="Proteomes" id="UP000281553">
    <property type="component" value="Unassembled WGS sequence"/>
</dbReference>
<evidence type="ECO:0000256" key="9">
    <source>
        <dbReference type="ARBA" id="ARBA00023054"/>
    </source>
</evidence>
<keyword evidence="13" id="KW-0966">Cell projection</keyword>
<accession>A0A3P7LXX9</accession>
<name>A0A3P7LXX9_DIBLA</name>
<dbReference type="PANTHER" id="PTHR46532:SF4">
    <property type="entry name" value="AAA+ ATPASE DOMAIN-CONTAINING PROTEIN"/>
    <property type="match status" value="1"/>
</dbReference>
<dbReference type="InterPro" id="IPR027417">
    <property type="entry name" value="P-loop_NTPase"/>
</dbReference>
<evidence type="ECO:0000256" key="10">
    <source>
        <dbReference type="ARBA" id="ARBA00023069"/>
    </source>
</evidence>
<evidence type="ECO:0000256" key="13">
    <source>
        <dbReference type="ARBA" id="ARBA00023273"/>
    </source>
</evidence>
<dbReference type="EMBL" id="UYRU01050480">
    <property type="protein sequence ID" value="VDN11011.1"/>
    <property type="molecule type" value="Genomic_DNA"/>
</dbReference>
<evidence type="ECO:0000256" key="5">
    <source>
        <dbReference type="ARBA" id="ARBA00022737"/>
    </source>
</evidence>
<keyword evidence="10" id="KW-0969">Cilium</keyword>
<keyword evidence="16" id="KW-1185">Reference proteome</keyword>
<dbReference type="SUPFAM" id="SSF52540">
    <property type="entry name" value="P-loop containing nucleoside triphosphate hydrolases"/>
    <property type="match status" value="1"/>
</dbReference>
<dbReference type="InterPro" id="IPR035699">
    <property type="entry name" value="AAA_6"/>
</dbReference>
<evidence type="ECO:0000256" key="6">
    <source>
        <dbReference type="ARBA" id="ARBA00022741"/>
    </source>
</evidence>
<keyword evidence="9" id="KW-0175">Coiled coil</keyword>
<dbReference type="OrthoDB" id="424310at2759"/>
<comment type="similarity">
    <text evidence="2">Belongs to the dynein heavy chain family.</text>
</comment>
<evidence type="ECO:0000259" key="14">
    <source>
        <dbReference type="Pfam" id="PF12774"/>
    </source>
</evidence>
<evidence type="ECO:0000313" key="15">
    <source>
        <dbReference type="EMBL" id="VDN11011.1"/>
    </source>
</evidence>
<protein>
    <recommendedName>
        <fullName evidence="14">Dynein heavy chain hydrolytic ATP-binding dynein motor region domain-containing protein</fullName>
    </recommendedName>
</protein>
<keyword evidence="7" id="KW-0067">ATP-binding</keyword>
<dbReference type="GO" id="GO:0005874">
    <property type="term" value="C:microtubule"/>
    <property type="evidence" value="ECO:0007669"/>
    <property type="project" value="UniProtKB-KW"/>
</dbReference>
<dbReference type="GO" id="GO:0045505">
    <property type="term" value="F:dynein intermediate chain binding"/>
    <property type="evidence" value="ECO:0007669"/>
    <property type="project" value="InterPro"/>
</dbReference>
<dbReference type="Pfam" id="PF12774">
    <property type="entry name" value="AAA_6"/>
    <property type="match status" value="1"/>
</dbReference>
<comment type="subcellular location">
    <subcellularLocation>
        <location evidence="1">Cytoplasm</location>
        <location evidence="1">Cytoskeleton</location>
        <location evidence="1">Cilium axoneme</location>
    </subcellularLocation>
</comment>
<keyword evidence="6" id="KW-0547">Nucleotide-binding</keyword>
<evidence type="ECO:0000256" key="4">
    <source>
        <dbReference type="ARBA" id="ARBA00022701"/>
    </source>
</evidence>
<keyword evidence="5" id="KW-0677">Repeat</keyword>
<proteinExistence type="inferred from homology"/>
<evidence type="ECO:0000256" key="12">
    <source>
        <dbReference type="ARBA" id="ARBA00023212"/>
    </source>
</evidence>
<dbReference type="Gene3D" id="3.40.50.300">
    <property type="entry name" value="P-loop containing nucleotide triphosphate hydrolases"/>
    <property type="match status" value="1"/>
</dbReference>
<sequence>MSSVVQCTFYYTSFNFFPIFVDIMVLEFHLYMNTGPFKQDMGRCLGQYVVVFNCSDQMDFRGLGRIFKGLAQSGAWGCFDEFNRIELPVLSVAAQQIAIVLFAKRDGQDEFVFSDGDVVPLNAEFGIFITMNPGYAGRQELPENLKINFRTVAMMVPDRQIIIRVKMASCGFIENAPLAKKFYYLYGLCEQQLSKQVHYDFGLRNILSVLRTFGAVRRSSPDEPENRIVMRVLRDMNLSKLVDQDEPLFMSILKDLFPGVVLTSDVRYPELMVSLERNATEMDLIAHKPWMLKVLQVS</sequence>
<evidence type="ECO:0000256" key="11">
    <source>
        <dbReference type="ARBA" id="ARBA00023175"/>
    </source>
</evidence>
<dbReference type="FunFam" id="3.40.50.300:FF:000063">
    <property type="entry name" value="dynein heavy chain 6, axonemal"/>
    <property type="match status" value="1"/>
</dbReference>
<dbReference type="GO" id="GO:0005858">
    <property type="term" value="C:axonemal dynein complex"/>
    <property type="evidence" value="ECO:0007669"/>
    <property type="project" value="TreeGrafter"/>
</dbReference>
<evidence type="ECO:0000256" key="1">
    <source>
        <dbReference type="ARBA" id="ARBA00004430"/>
    </source>
</evidence>
<dbReference type="InterPro" id="IPR026983">
    <property type="entry name" value="DHC"/>
</dbReference>
<keyword evidence="3" id="KW-0963">Cytoplasm</keyword>
<dbReference type="AlphaFoldDB" id="A0A3P7LXX9"/>
<dbReference type="InterPro" id="IPR043157">
    <property type="entry name" value="Dynein_AAA1S"/>
</dbReference>
<keyword evidence="8" id="KW-0243">Dynein</keyword>
<gene>
    <name evidence="15" type="ORF">DILT_LOCUS6842</name>
</gene>
<evidence type="ECO:0000256" key="7">
    <source>
        <dbReference type="ARBA" id="ARBA00022840"/>
    </source>
</evidence>
<dbReference type="GO" id="GO:0007018">
    <property type="term" value="P:microtubule-based movement"/>
    <property type="evidence" value="ECO:0007669"/>
    <property type="project" value="InterPro"/>
</dbReference>
<keyword evidence="11" id="KW-0505">Motor protein</keyword>
<reference evidence="15 16" key="1">
    <citation type="submission" date="2018-11" db="EMBL/GenBank/DDBJ databases">
        <authorList>
            <consortium name="Pathogen Informatics"/>
        </authorList>
    </citation>
    <scope>NUCLEOTIDE SEQUENCE [LARGE SCALE GENOMIC DNA]</scope>
</reference>
<dbReference type="GO" id="GO:0051959">
    <property type="term" value="F:dynein light intermediate chain binding"/>
    <property type="evidence" value="ECO:0007669"/>
    <property type="project" value="InterPro"/>
</dbReference>
<evidence type="ECO:0000256" key="8">
    <source>
        <dbReference type="ARBA" id="ARBA00023017"/>
    </source>
</evidence>
<evidence type="ECO:0000256" key="2">
    <source>
        <dbReference type="ARBA" id="ARBA00008887"/>
    </source>
</evidence>
<keyword evidence="4" id="KW-0493">Microtubule</keyword>
<evidence type="ECO:0000313" key="16">
    <source>
        <dbReference type="Proteomes" id="UP000281553"/>
    </source>
</evidence>
<organism evidence="15 16">
    <name type="scientific">Dibothriocephalus latus</name>
    <name type="common">Fish tapeworm</name>
    <name type="synonym">Diphyllobothrium latum</name>
    <dbReference type="NCBI Taxonomy" id="60516"/>
    <lineage>
        <taxon>Eukaryota</taxon>
        <taxon>Metazoa</taxon>
        <taxon>Spiralia</taxon>
        <taxon>Lophotrochozoa</taxon>
        <taxon>Platyhelminthes</taxon>
        <taxon>Cestoda</taxon>
        <taxon>Eucestoda</taxon>
        <taxon>Diphyllobothriidea</taxon>
        <taxon>Diphyllobothriidae</taxon>
        <taxon>Dibothriocephalus</taxon>
    </lineage>
</organism>
<dbReference type="Gene3D" id="1.10.8.710">
    <property type="match status" value="1"/>
</dbReference>
<dbReference type="FunFam" id="1.10.8.710:FF:000003">
    <property type="entry name" value="Dynein axonemal heavy chain 5"/>
    <property type="match status" value="1"/>
</dbReference>
<feature type="domain" description="Dynein heavy chain hydrolytic ATP-binding dynein motor region" evidence="14">
    <location>
        <begin position="39"/>
        <end position="297"/>
    </location>
</feature>
<dbReference type="GO" id="GO:0005524">
    <property type="term" value="F:ATP binding"/>
    <property type="evidence" value="ECO:0007669"/>
    <property type="project" value="UniProtKB-KW"/>
</dbReference>
<keyword evidence="12" id="KW-0206">Cytoskeleton</keyword>
<evidence type="ECO:0000256" key="3">
    <source>
        <dbReference type="ARBA" id="ARBA00022490"/>
    </source>
</evidence>